<name>A0A3M9LZA2_9MICO</name>
<evidence type="ECO:0000256" key="6">
    <source>
        <dbReference type="ARBA" id="ARBA00022989"/>
    </source>
</evidence>
<dbReference type="AlphaFoldDB" id="A0A3M9LZA2"/>
<feature type="domain" description="ABC transmembrane type-1" evidence="9">
    <location>
        <begin position="80"/>
        <end position="286"/>
    </location>
</feature>
<dbReference type="Proteomes" id="UP000271678">
    <property type="component" value="Unassembled WGS sequence"/>
</dbReference>
<evidence type="ECO:0000256" key="8">
    <source>
        <dbReference type="RuleBase" id="RU363032"/>
    </source>
</evidence>
<dbReference type="CDD" id="cd06261">
    <property type="entry name" value="TM_PBP2"/>
    <property type="match status" value="1"/>
</dbReference>
<feature type="transmembrane region" description="Helical" evidence="8">
    <location>
        <begin position="159"/>
        <end position="188"/>
    </location>
</feature>
<dbReference type="Gene3D" id="1.10.3720.10">
    <property type="entry name" value="MetI-like"/>
    <property type="match status" value="1"/>
</dbReference>
<dbReference type="EMBL" id="RJJQ01000026">
    <property type="protein sequence ID" value="RNI17953.1"/>
    <property type="molecule type" value="Genomic_DNA"/>
</dbReference>
<dbReference type="InterPro" id="IPR035906">
    <property type="entry name" value="MetI-like_sf"/>
</dbReference>
<dbReference type="Pfam" id="PF00528">
    <property type="entry name" value="BPD_transp_1"/>
    <property type="match status" value="1"/>
</dbReference>
<dbReference type="OrthoDB" id="9808619at2"/>
<keyword evidence="7 8" id="KW-0472">Membrane</keyword>
<evidence type="ECO:0000313" key="11">
    <source>
        <dbReference type="Proteomes" id="UP000271678"/>
    </source>
</evidence>
<feature type="transmembrane region" description="Helical" evidence="8">
    <location>
        <begin position="25"/>
        <end position="47"/>
    </location>
</feature>
<evidence type="ECO:0000256" key="5">
    <source>
        <dbReference type="ARBA" id="ARBA00022692"/>
    </source>
</evidence>
<evidence type="ECO:0000313" key="10">
    <source>
        <dbReference type="EMBL" id="RNI17953.1"/>
    </source>
</evidence>
<dbReference type="SUPFAM" id="SSF161098">
    <property type="entry name" value="MetI-like"/>
    <property type="match status" value="1"/>
</dbReference>
<evidence type="ECO:0000259" key="9">
    <source>
        <dbReference type="PROSITE" id="PS50928"/>
    </source>
</evidence>
<dbReference type="PROSITE" id="PS50928">
    <property type="entry name" value="ABC_TM1"/>
    <property type="match status" value="1"/>
</dbReference>
<feature type="transmembrane region" description="Helical" evidence="8">
    <location>
        <begin position="209"/>
        <end position="234"/>
    </location>
</feature>
<proteinExistence type="inferred from homology"/>
<feature type="transmembrane region" description="Helical" evidence="8">
    <location>
        <begin position="84"/>
        <end position="104"/>
    </location>
</feature>
<comment type="similarity">
    <text evidence="2">Belongs to the binding-protein-dependent transport system permease family. CysTW subfamily.</text>
</comment>
<accession>A0A3M9LZA2</accession>
<protein>
    <submittedName>
        <fullName evidence="10">ABC transporter permease</fullName>
    </submittedName>
</protein>
<dbReference type="PANTHER" id="PTHR42929">
    <property type="entry name" value="INNER MEMBRANE ABC TRANSPORTER PERMEASE PROTEIN YDCU-RELATED-RELATED"/>
    <property type="match status" value="1"/>
</dbReference>
<keyword evidence="6 8" id="KW-1133">Transmembrane helix</keyword>
<organism evidence="10 11">
    <name type="scientific">Flexivirga caeni</name>
    <dbReference type="NCBI Taxonomy" id="2294115"/>
    <lineage>
        <taxon>Bacteria</taxon>
        <taxon>Bacillati</taxon>
        <taxon>Actinomycetota</taxon>
        <taxon>Actinomycetes</taxon>
        <taxon>Micrococcales</taxon>
        <taxon>Dermacoccaceae</taxon>
        <taxon>Flexivirga</taxon>
    </lineage>
</organism>
<keyword evidence="4" id="KW-1003">Cell membrane</keyword>
<dbReference type="RefSeq" id="WP_123273016.1">
    <property type="nucleotide sequence ID" value="NZ_RJJQ01000026.1"/>
</dbReference>
<dbReference type="GO" id="GO:0055085">
    <property type="term" value="P:transmembrane transport"/>
    <property type="evidence" value="ECO:0007669"/>
    <property type="project" value="InterPro"/>
</dbReference>
<evidence type="ECO:0000256" key="4">
    <source>
        <dbReference type="ARBA" id="ARBA00022475"/>
    </source>
</evidence>
<evidence type="ECO:0000256" key="1">
    <source>
        <dbReference type="ARBA" id="ARBA00004651"/>
    </source>
</evidence>
<evidence type="ECO:0000256" key="2">
    <source>
        <dbReference type="ARBA" id="ARBA00007069"/>
    </source>
</evidence>
<feature type="transmembrane region" description="Helical" evidence="8">
    <location>
        <begin position="116"/>
        <end position="139"/>
    </location>
</feature>
<gene>
    <name evidence="10" type="ORF">EFY87_18790</name>
</gene>
<keyword evidence="11" id="KW-1185">Reference proteome</keyword>
<feature type="transmembrane region" description="Helical" evidence="8">
    <location>
        <begin position="267"/>
        <end position="287"/>
    </location>
</feature>
<reference evidence="10 11" key="1">
    <citation type="submission" date="2018-11" db="EMBL/GenBank/DDBJ databases">
        <title>Draft genome of Simplicispira Flexivirga sp. BO-16.</title>
        <authorList>
            <person name="Im W.T."/>
        </authorList>
    </citation>
    <scope>NUCLEOTIDE SEQUENCE [LARGE SCALE GENOMIC DNA]</scope>
    <source>
        <strain evidence="10 11">BO-16</strain>
    </source>
</reference>
<keyword evidence="3 8" id="KW-0813">Transport</keyword>
<dbReference type="InterPro" id="IPR000515">
    <property type="entry name" value="MetI-like"/>
</dbReference>
<comment type="caution">
    <text evidence="10">The sequence shown here is derived from an EMBL/GenBank/DDBJ whole genome shotgun (WGS) entry which is preliminary data.</text>
</comment>
<comment type="subcellular location">
    <subcellularLocation>
        <location evidence="1 8">Cell membrane</location>
        <topology evidence="1 8">Multi-pass membrane protein</topology>
    </subcellularLocation>
</comment>
<sequence length="301" mass="33525">MSRALPDDDVRISPLRQRLGRLTGYWLALPGGLWLAIFFVIPMVYLLSLSLMTGDFINGFSQTFHVSTYWHTISLYHDQFVRSIIYAIIVTLLTIVLAYPMAYWIAMRGGRHKSTYLLIILLPFFVSFVIRTLQWQFILADNGFVLGTLKHLHLVGSDFHLLATPVAVICGLTYNYLPFMVLPLYVSIERLDPRLMEAANDLYASKLQALLRIVLPLTVPGIFAGVLMTFVPVASDFVNAQLLGGAKTTMIGNVIYTLYLTNNDYPAASALSFTLMGALLIGIFAYARALGTKDVMEAAAL</sequence>
<evidence type="ECO:0000256" key="7">
    <source>
        <dbReference type="ARBA" id="ARBA00023136"/>
    </source>
</evidence>
<keyword evidence="5 8" id="KW-0812">Transmembrane</keyword>
<evidence type="ECO:0000256" key="3">
    <source>
        <dbReference type="ARBA" id="ARBA00022448"/>
    </source>
</evidence>
<dbReference type="PANTHER" id="PTHR42929:SF1">
    <property type="entry name" value="INNER MEMBRANE ABC TRANSPORTER PERMEASE PROTEIN YDCU-RELATED"/>
    <property type="match status" value="1"/>
</dbReference>
<dbReference type="GO" id="GO:0005886">
    <property type="term" value="C:plasma membrane"/>
    <property type="evidence" value="ECO:0007669"/>
    <property type="project" value="UniProtKB-SubCell"/>
</dbReference>